<keyword evidence="4" id="KW-1185">Reference proteome</keyword>
<dbReference type="RefSeq" id="WP_162345808.1">
    <property type="nucleotide sequence ID" value="NZ_JAAEAA010000007.1"/>
</dbReference>
<dbReference type="SUPFAM" id="SSF51735">
    <property type="entry name" value="NAD(P)-binding Rossmann-fold domains"/>
    <property type="match status" value="1"/>
</dbReference>
<accession>A0A6B2H093</accession>
<gene>
    <name evidence="3" type="ORF">GWO68_07480</name>
</gene>
<comment type="similarity">
    <text evidence="1">Belongs to the short-chain dehydrogenases/reductases (SDR) family.</text>
</comment>
<comment type="caution">
    <text evidence="3">The sequence shown here is derived from an EMBL/GenBank/DDBJ whole genome shotgun (WGS) entry which is preliminary data.</text>
</comment>
<protein>
    <submittedName>
        <fullName evidence="3">Short chain dehydrogenase</fullName>
    </submittedName>
</protein>
<dbReference type="GO" id="GO:0016491">
    <property type="term" value="F:oxidoreductase activity"/>
    <property type="evidence" value="ECO:0007669"/>
    <property type="project" value="UniProtKB-KW"/>
</dbReference>
<dbReference type="EMBL" id="JAAEAA010000007">
    <property type="protein sequence ID" value="NDK55751.1"/>
    <property type="molecule type" value="Genomic_DNA"/>
</dbReference>
<evidence type="ECO:0000256" key="1">
    <source>
        <dbReference type="ARBA" id="ARBA00006484"/>
    </source>
</evidence>
<dbReference type="NCBIfam" id="NF005754">
    <property type="entry name" value="PRK07578.1"/>
    <property type="match status" value="1"/>
</dbReference>
<reference evidence="3 4" key="1">
    <citation type="submission" date="2020-01" db="EMBL/GenBank/DDBJ databases">
        <authorList>
            <person name="Kim M.K."/>
        </authorList>
    </citation>
    <scope>NUCLEOTIDE SEQUENCE [LARGE SCALE GENOMIC DNA]</scope>
    <source>
        <strain evidence="3 4">BT213</strain>
    </source>
</reference>
<dbReference type="InterPro" id="IPR002347">
    <property type="entry name" value="SDR_fam"/>
</dbReference>
<dbReference type="Gene3D" id="3.40.50.720">
    <property type="entry name" value="NAD(P)-binding Rossmann-like Domain"/>
    <property type="match status" value="1"/>
</dbReference>
<proteinExistence type="inferred from homology"/>
<dbReference type="InterPro" id="IPR036291">
    <property type="entry name" value="NAD(P)-bd_dom_sf"/>
</dbReference>
<keyword evidence="2" id="KW-0560">Oxidoreductase</keyword>
<sequence>MKIILVGATGTIGRDLQQALATKHDLITASRHNADTKLDITQPDSIWEMFETVGKFDALVSATGHGVFASLPDLRTDDFYEGIKSKLMGQINLVLIGQHYINPGGSFTLTSGILADEPIRGGTSLSMINSALHGFTMAAATELENGARLNTVSPGLVEGSVATIGASFPGHNPVPMHRVVNAYIKSLESALTGQVLKVYS</sequence>
<dbReference type="Pfam" id="PF13561">
    <property type="entry name" value="adh_short_C2"/>
    <property type="match status" value="1"/>
</dbReference>
<dbReference type="PANTHER" id="PTHR43477">
    <property type="entry name" value="DIHYDROANTICAPSIN 7-DEHYDROGENASE"/>
    <property type="match status" value="1"/>
</dbReference>
<dbReference type="Proteomes" id="UP000478546">
    <property type="component" value="Unassembled WGS sequence"/>
</dbReference>
<organism evidence="3 4">
    <name type="scientific">Pontibacter fetidus</name>
    <dbReference type="NCBI Taxonomy" id="2700082"/>
    <lineage>
        <taxon>Bacteria</taxon>
        <taxon>Pseudomonadati</taxon>
        <taxon>Bacteroidota</taxon>
        <taxon>Cytophagia</taxon>
        <taxon>Cytophagales</taxon>
        <taxon>Hymenobacteraceae</taxon>
        <taxon>Pontibacter</taxon>
    </lineage>
</organism>
<evidence type="ECO:0000313" key="4">
    <source>
        <dbReference type="Proteomes" id="UP000478546"/>
    </source>
</evidence>
<evidence type="ECO:0000313" key="3">
    <source>
        <dbReference type="EMBL" id="NDK55751.1"/>
    </source>
</evidence>
<dbReference type="PRINTS" id="PR00081">
    <property type="entry name" value="GDHRDH"/>
</dbReference>
<name>A0A6B2H093_9BACT</name>
<dbReference type="CDD" id="cd11731">
    <property type="entry name" value="Lin1944_like_SDR_c"/>
    <property type="match status" value="1"/>
</dbReference>
<dbReference type="PANTHER" id="PTHR43477:SF1">
    <property type="entry name" value="DIHYDROANTICAPSIN 7-DEHYDROGENASE"/>
    <property type="match status" value="1"/>
</dbReference>
<dbReference type="AlphaFoldDB" id="A0A6B2H093"/>
<evidence type="ECO:0000256" key="2">
    <source>
        <dbReference type="ARBA" id="ARBA00023002"/>
    </source>
</evidence>
<dbReference type="InterPro" id="IPR051122">
    <property type="entry name" value="SDR_DHRS6-like"/>
</dbReference>